<dbReference type="Pfam" id="PF00106">
    <property type="entry name" value="adh_short"/>
    <property type="match status" value="1"/>
</dbReference>
<keyword evidence="2" id="KW-0560">Oxidoreductase</keyword>
<keyword evidence="6" id="KW-1185">Reference proteome</keyword>
<keyword evidence="4" id="KW-0472">Membrane</keyword>
<feature type="transmembrane region" description="Helical" evidence="4">
    <location>
        <begin position="88"/>
        <end position="107"/>
    </location>
</feature>
<dbReference type="EMBL" id="ASPP01025762">
    <property type="protein sequence ID" value="ETO07767.1"/>
    <property type="molecule type" value="Genomic_DNA"/>
</dbReference>
<dbReference type="PANTHER" id="PTHR43115:SF4">
    <property type="entry name" value="DEHYDROGENASE_REDUCTASE SDR FAMILY MEMBER 11"/>
    <property type="match status" value="1"/>
</dbReference>
<name>X6M2T8_RETFI</name>
<evidence type="ECO:0000256" key="3">
    <source>
        <dbReference type="RuleBase" id="RU000363"/>
    </source>
</evidence>
<dbReference type="OMA" id="IVLCTQR"/>
<dbReference type="InterPro" id="IPR020904">
    <property type="entry name" value="Sc_DH/Rdtase_CS"/>
</dbReference>
<dbReference type="GO" id="GO:0016491">
    <property type="term" value="F:oxidoreductase activity"/>
    <property type="evidence" value="ECO:0007669"/>
    <property type="project" value="UniProtKB-KW"/>
</dbReference>
<dbReference type="Gene3D" id="3.40.50.720">
    <property type="entry name" value="NAD(P)-binding Rossmann-like Domain"/>
    <property type="match status" value="1"/>
</dbReference>
<organism evidence="5 6">
    <name type="scientific">Reticulomyxa filosa</name>
    <dbReference type="NCBI Taxonomy" id="46433"/>
    <lineage>
        <taxon>Eukaryota</taxon>
        <taxon>Sar</taxon>
        <taxon>Rhizaria</taxon>
        <taxon>Retaria</taxon>
        <taxon>Foraminifera</taxon>
        <taxon>Monothalamids</taxon>
        <taxon>Reticulomyxidae</taxon>
        <taxon>Reticulomyxa</taxon>
    </lineage>
</organism>
<dbReference type="PANTHER" id="PTHR43115">
    <property type="entry name" value="DEHYDROGENASE/REDUCTASE SDR FAMILY MEMBER 11"/>
    <property type="match status" value="1"/>
</dbReference>
<comment type="similarity">
    <text evidence="1 3">Belongs to the short-chain dehydrogenases/reductases (SDR) family.</text>
</comment>
<dbReference type="PROSITE" id="PS00061">
    <property type="entry name" value="ADH_SHORT"/>
    <property type="match status" value="1"/>
</dbReference>
<evidence type="ECO:0000256" key="2">
    <source>
        <dbReference type="ARBA" id="ARBA00023002"/>
    </source>
</evidence>
<protein>
    <submittedName>
        <fullName evidence="5">Oxidoreductase, short-chain dehydrogenase/reductase family protein</fullName>
    </submittedName>
</protein>
<dbReference type="InterPro" id="IPR002347">
    <property type="entry name" value="SDR_fam"/>
</dbReference>
<accession>X6M2T8</accession>
<gene>
    <name evidence="5" type="ORF">RFI_29624</name>
</gene>
<proteinExistence type="inferred from homology"/>
<dbReference type="OrthoDB" id="1933717at2759"/>
<dbReference type="SUPFAM" id="SSF51735">
    <property type="entry name" value="NAD(P)-binding Rossmann-fold domains"/>
    <property type="match status" value="1"/>
</dbReference>
<dbReference type="AlphaFoldDB" id="X6M2T8"/>
<reference evidence="5 6" key="1">
    <citation type="journal article" date="2013" name="Curr. Biol.">
        <title>The Genome of the Foraminiferan Reticulomyxa filosa.</title>
        <authorList>
            <person name="Glockner G."/>
            <person name="Hulsmann N."/>
            <person name="Schleicher M."/>
            <person name="Noegel A.A."/>
            <person name="Eichinger L."/>
            <person name="Gallinger C."/>
            <person name="Pawlowski J."/>
            <person name="Sierra R."/>
            <person name="Euteneuer U."/>
            <person name="Pillet L."/>
            <person name="Moustafa A."/>
            <person name="Platzer M."/>
            <person name="Groth M."/>
            <person name="Szafranski K."/>
            <person name="Schliwa M."/>
        </authorList>
    </citation>
    <scope>NUCLEOTIDE SEQUENCE [LARGE SCALE GENOMIC DNA]</scope>
</reference>
<keyword evidence="4" id="KW-1133">Transmembrane helix</keyword>
<dbReference type="InterPro" id="IPR036291">
    <property type="entry name" value="NAD(P)-bd_dom_sf"/>
</dbReference>
<evidence type="ECO:0000313" key="6">
    <source>
        <dbReference type="Proteomes" id="UP000023152"/>
    </source>
</evidence>
<dbReference type="PRINTS" id="PR00080">
    <property type="entry name" value="SDRFAMILY"/>
</dbReference>
<evidence type="ECO:0000313" key="5">
    <source>
        <dbReference type="EMBL" id="ETO07767.1"/>
    </source>
</evidence>
<dbReference type="Proteomes" id="UP000023152">
    <property type="component" value="Unassembled WGS sequence"/>
</dbReference>
<evidence type="ECO:0000256" key="4">
    <source>
        <dbReference type="SAM" id="Phobius"/>
    </source>
</evidence>
<comment type="caution">
    <text evidence="5">The sequence shown here is derived from an EMBL/GenBank/DDBJ whole genome shotgun (WGS) entry which is preliminary data.</text>
</comment>
<keyword evidence="4" id="KW-0812">Transmembrane</keyword>
<evidence type="ECO:0000256" key="1">
    <source>
        <dbReference type="ARBA" id="ARBA00006484"/>
    </source>
</evidence>
<dbReference type="PRINTS" id="PR00081">
    <property type="entry name" value="GDHRDH"/>
</dbReference>
<sequence>MAHATEIKHGKPLVVITGASSGIGEVCARHFHKEGHPLLLLARRAERMEKEFGKLKDVLVAKVDVTKYDEIHAALEKAEKAYGPCDCLINNAGVFLAGSVVLFFLYIKATLAHTYKKKKTHTHYTGRTKTGRMEYNDTNQWMKERKSGTIINISSEAGKKNLTEGTVYCATKAAVNAISEGVRAEVATSGVRVTTISPGLVEVKNVLTEALERNKDKKEIYDAFTNIKKSLSDGPLQADDIADACLYVYKLPRRVCIREIDIAPTGQVI</sequence>